<keyword evidence="6" id="KW-0464">Manganese</keyword>
<evidence type="ECO:0000256" key="6">
    <source>
        <dbReference type="ARBA" id="ARBA00023211"/>
    </source>
</evidence>
<sequence length="222" mass="25759">MRSVRFCTVTKSDDMRTREAPGATNGQHRWLFFCDRPYPNVEVGLQRDDFVLLGSLSSFRFHSGILLHPSVALLRILKDENASFSRPFFPRLNVNEVEKTFWMSLDRFLDDSLHTSFNIDKNYTVHSFMYYFIEIMKNILLSEKKKQKDICVDPKSLFEEAHTFGVTALLCIMTAMCVLQRMPSFDIMPMLTVSRLADMTPVDVMAEVRVNAERSYTSRSKI</sequence>
<dbReference type="GO" id="GO:0046872">
    <property type="term" value="F:metal ion binding"/>
    <property type="evidence" value="ECO:0007669"/>
    <property type="project" value="UniProtKB-KW"/>
</dbReference>
<evidence type="ECO:0000256" key="1">
    <source>
        <dbReference type="ARBA" id="ARBA00001936"/>
    </source>
</evidence>
<evidence type="ECO:0000256" key="4">
    <source>
        <dbReference type="ARBA" id="ARBA00022801"/>
    </source>
</evidence>
<dbReference type="InterPro" id="IPR045121">
    <property type="entry name" value="CoAse"/>
</dbReference>
<dbReference type="Gene3D" id="3.90.79.10">
    <property type="entry name" value="Nucleoside Triphosphate Pyrophosphohydrolase"/>
    <property type="match status" value="1"/>
</dbReference>
<dbReference type="GO" id="GO:0015938">
    <property type="term" value="P:coenzyme A catabolic process"/>
    <property type="evidence" value="ECO:0007669"/>
    <property type="project" value="TreeGrafter"/>
</dbReference>
<dbReference type="Proteomes" id="UP000053766">
    <property type="component" value="Unassembled WGS sequence"/>
</dbReference>
<keyword evidence="5" id="KW-0460">Magnesium</keyword>
<keyword evidence="8" id="KW-1185">Reference proteome</keyword>
<evidence type="ECO:0000313" key="7">
    <source>
        <dbReference type="EMBL" id="KJH47506.1"/>
    </source>
</evidence>
<dbReference type="EMBL" id="KN716304">
    <property type="protein sequence ID" value="KJH47506.1"/>
    <property type="molecule type" value="Genomic_DNA"/>
</dbReference>
<dbReference type="PANTHER" id="PTHR12992">
    <property type="entry name" value="NUDIX HYDROLASE"/>
    <property type="match status" value="1"/>
</dbReference>
<reference evidence="8" key="2">
    <citation type="journal article" date="2016" name="Sci. Rep.">
        <title>Dictyocaulus viviparus genome, variome and transcriptome elucidate lungworm biology and support future intervention.</title>
        <authorList>
            <person name="McNulty S.N."/>
            <person name="Strube C."/>
            <person name="Rosa B.A."/>
            <person name="Martin J.C."/>
            <person name="Tyagi R."/>
            <person name="Choi Y.J."/>
            <person name="Wang Q."/>
            <person name="Hallsworth Pepin K."/>
            <person name="Zhang X."/>
            <person name="Ozersky P."/>
            <person name="Wilson R.K."/>
            <person name="Sternberg P.W."/>
            <person name="Gasser R.B."/>
            <person name="Mitreva M."/>
        </authorList>
    </citation>
    <scope>NUCLEOTIDE SEQUENCE [LARGE SCALE GENOMIC DNA]</scope>
    <source>
        <strain evidence="8">HannoverDv2000</strain>
    </source>
</reference>
<dbReference type="GO" id="GO:0010945">
    <property type="term" value="F:coenzyme A diphosphatase activity"/>
    <property type="evidence" value="ECO:0007669"/>
    <property type="project" value="InterPro"/>
</dbReference>
<dbReference type="AlphaFoldDB" id="A0A0D8XYS2"/>
<keyword evidence="4" id="KW-0378">Hydrolase</keyword>
<name>A0A0D8XYS2_DICVI</name>
<gene>
    <name evidence="7" type="ORF">DICVIV_06393</name>
</gene>
<evidence type="ECO:0000256" key="5">
    <source>
        <dbReference type="ARBA" id="ARBA00022842"/>
    </source>
</evidence>
<comment type="cofactor">
    <cofactor evidence="2">
        <name>Mg(2+)</name>
        <dbReference type="ChEBI" id="CHEBI:18420"/>
    </cofactor>
</comment>
<evidence type="ECO:0000256" key="2">
    <source>
        <dbReference type="ARBA" id="ARBA00001946"/>
    </source>
</evidence>
<dbReference type="PANTHER" id="PTHR12992:SF24">
    <property type="entry name" value="PEROXISOMAL COENZYME A DIPHOSPHATASE NUDT7"/>
    <property type="match status" value="1"/>
</dbReference>
<protein>
    <submittedName>
        <fullName evidence="7">Uncharacterized protein</fullName>
    </submittedName>
</protein>
<dbReference type="STRING" id="29172.A0A0D8XYS2"/>
<comment type="cofactor">
    <cofactor evidence="1">
        <name>Mn(2+)</name>
        <dbReference type="ChEBI" id="CHEBI:29035"/>
    </cofactor>
</comment>
<dbReference type="OrthoDB" id="206213at2759"/>
<evidence type="ECO:0000313" key="8">
    <source>
        <dbReference type="Proteomes" id="UP000053766"/>
    </source>
</evidence>
<organism evidence="7 8">
    <name type="scientific">Dictyocaulus viviparus</name>
    <name type="common">Bovine lungworm</name>
    <dbReference type="NCBI Taxonomy" id="29172"/>
    <lineage>
        <taxon>Eukaryota</taxon>
        <taxon>Metazoa</taxon>
        <taxon>Ecdysozoa</taxon>
        <taxon>Nematoda</taxon>
        <taxon>Chromadorea</taxon>
        <taxon>Rhabditida</taxon>
        <taxon>Rhabditina</taxon>
        <taxon>Rhabditomorpha</taxon>
        <taxon>Strongyloidea</taxon>
        <taxon>Metastrongylidae</taxon>
        <taxon>Dictyocaulus</taxon>
    </lineage>
</organism>
<keyword evidence="3" id="KW-0479">Metal-binding</keyword>
<reference evidence="7 8" key="1">
    <citation type="submission" date="2013-11" db="EMBL/GenBank/DDBJ databases">
        <title>Draft genome of the bovine lungworm Dictyocaulus viviparus.</title>
        <authorList>
            <person name="Mitreva M."/>
        </authorList>
    </citation>
    <scope>NUCLEOTIDE SEQUENCE [LARGE SCALE GENOMIC DNA]</scope>
    <source>
        <strain evidence="7 8">HannoverDv2000</strain>
    </source>
</reference>
<accession>A0A0D8XYS2</accession>
<evidence type="ECO:0000256" key="3">
    <source>
        <dbReference type="ARBA" id="ARBA00022723"/>
    </source>
</evidence>
<proteinExistence type="predicted"/>